<sequence length="404" mass="45164">MKKLLTTIILVCLLPLLVFADSFTFSTSINGVSGGANGFGKGLFPLGTSYSHAKSFSLLGEKFPASTFNISIDFGFGDNWIPDAYTYDGGIPYWSMTVNERWSPEIASSFVSGRYFNPRGNLYLYLQQGFGTNPVAKGGNLVDIRLAFNTKYSLALEGNPFLKDVNYLSFVNPDGTPKAPFGPGTTLPSIPWLQDNRIAVNNNLALSTYWNLNKWTGTDAYDGAYAELTLEYGPSWLANTITPKGTISNYWKAYAYLEEKLTLFSTRQENGMNWATMYVGHSNSYSYVGGDVVPENKIPGDRLRNTFSDRIWLHFAGPHFIAGDCYTYIELGISNTVYWGNVVNEVSQKTKSIELQSSLNGLFHLRLFGFIRFDYSFGYVFNRGLYAAGPYWWQAAEVSFYVTV</sequence>
<feature type="signal peptide" evidence="1">
    <location>
        <begin position="1"/>
        <end position="20"/>
    </location>
</feature>
<evidence type="ECO:0008006" key="4">
    <source>
        <dbReference type="Google" id="ProtNLM"/>
    </source>
</evidence>
<feature type="chain" id="PRO_5030634602" description="Alginate export domain-containing protein" evidence="1">
    <location>
        <begin position="21"/>
        <end position="404"/>
    </location>
</feature>
<keyword evidence="3" id="KW-1185">Reference proteome</keyword>
<gene>
    <name evidence="2" type="ORF">FYJ80_01990</name>
</gene>
<accession>A0A7X2PBR4</accession>
<evidence type="ECO:0000313" key="2">
    <source>
        <dbReference type="EMBL" id="MSU05553.1"/>
    </source>
</evidence>
<organism evidence="2 3">
    <name type="scientific">Bullifex porci</name>
    <dbReference type="NCBI Taxonomy" id="2606638"/>
    <lineage>
        <taxon>Bacteria</taxon>
        <taxon>Pseudomonadati</taxon>
        <taxon>Spirochaetota</taxon>
        <taxon>Spirochaetia</taxon>
        <taxon>Spirochaetales</taxon>
        <taxon>Spirochaetaceae</taxon>
        <taxon>Bullifex</taxon>
    </lineage>
</organism>
<proteinExistence type="predicted"/>
<dbReference type="AlphaFoldDB" id="A0A7X2PBR4"/>
<keyword evidence="1" id="KW-0732">Signal</keyword>
<reference evidence="2 3" key="1">
    <citation type="submission" date="2019-08" db="EMBL/GenBank/DDBJ databases">
        <title>In-depth cultivation of the pig gut microbiome towards novel bacterial diversity and tailored functional studies.</title>
        <authorList>
            <person name="Wylensek D."/>
            <person name="Hitch T.C.A."/>
            <person name="Clavel T."/>
        </authorList>
    </citation>
    <scope>NUCLEOTIDE SEQUENCE [LARGE SCALE GENOMIC DNA]</scope>
    <source>
        <strain evidence="2 3">NM-380-WT-3C1</strain>
    </source>
</reference>
<evidence type="ECO:0000256" key="1">
    <source>
        <dbReference type="SAM" id="SignalP"/>
    </source>
</evidence>
<protein>
    <recommendedName>
        <fullName evidence="4">Alginate export domain-containing protein</fullName>
    </recommendedName>
</protein>
<dbReference type="Proteomes" id="UP000460549">
    <property type="component" value="Unassembled WGS sequence"/>
</dbReference>
<evidence type="ECO:0000313" key="3">
    <source>
        <dbReference type="Proteomes" id="UP000460549"/>
    </source>
</evidence>
<dbReference type="EMBL" id="VUNN01000002">
    <property type="protein sequence ID" value="MSU05553.1"/>
    <property type="molecule type" value="Genomic_DNA"/>
</dbReference>
<name>A0A7X2PBR4_9SPIO</name>
<comment type="caution">
    <text evidence="2">The sequence shown here is derived from an EMBL/GenBank/DDBJ whole genome shotgun (WGS) entry which is preliminary data.</text>
</comment>
<dbReference type="RefSeq" id="WP_154424450.1">
    <property type="nucleotide sequence ID" value="NZ_VUNN01000002.1"/>
</dbReference>